<sequence>MSSLGILASSSSSSSGGMLSLLTPAGKVAGTGILPLTHKIGQLFGHGALDPAVLKVVVGSLPATYGDYPQDSDVAPSALFVAIFSILALAYYYIFIRDYRRGHKFWAFFGLGGYCVLRVIGFGLRINWSQDVTRVQTGIAATVFTLVSVLFVNMLNMLFGHRIFTRRHPETGNASWFNIAMAVIYFVVIGVIVMAILGQAIPYIYFLDSTHLKMCQNVVQAAAILQVLYAFAGILLIVTAYTIPPGKIDHRLFFKGPKETLPKTFSATWIESCSPFYFPTKGSQQIIHRGDPQAKYIRVIPSEEAPAGGLADHNDDHPNGPKMRTAIILIVVTSLLLSISSAFRCASTFILVNRGGYANVPFSNWIFHNWVLYMFNGAFEVIVSVLLLVFRADLRFYIPDKSIASTNETSSDLTVDQTTSEAVKPETSHLA</sequence>
<evidence type="ECO:0000313" key="2">
    <source>
        <dbReference type="Proteomes" id="UP000744676"/>
    </source>
</evidence>
<evidence type="ECO:0000313" key="1">
    <source>
        <dbReference type="EMBL" id="KAF5100185.1"/>
    </source>
</evidence>
<dbReference type="Proteomes" id="UP000744676">
    <property type="component" value="Unassembled WGS sequence"/>
</dbReference>
<name>A0ACB6V747_9ASCO</name>
<dbReference type="EMBL" id="QVQA01000025">
    <property type="protein sequence ID" value="KAF5100185.1"/>
    <property type="molecule type" value="Genomic_DNA"/>
</dbReference>
<protein>
    <submittedName>
        <fullName evidence="1">Uncharacterized protein</fullName>
    </submittedName>
</protein>
<reference evidence="1 2" key="1">
    <citation type="journal article" date="2020" name="Front. Microbiol.">
        <title>Phenotypic and Genetic Characterization of the Cheese Ripening Yeast Geotrichum candidum.</title>
        <authorList>
            <person name="Perkins V."/>
            <person name="Vignola S."/>
            <person name="Lessard M.H."/>
            <person name="Plante P.L."/>
            <person name="Corbeil J."/>
            <person name="Dugat-Bony E."/>
            <person name="Frenette M."/>
            <person name="Labrie S."/>
        </authorList>
    </citation>
    <scope>NUCLEOTIDE SEQUENCE [LARGE SCALE GENOMIC DNA]</scope>
    <source>
        <strain evidence="1 2">LMA-1147</strain>
    </source>
</reference>
<gene>
    <name evidence="1" type="ORF">D0Z00_001392</name>
</gene>
<comment type="caution">
    <text evidence="1">The sequence shown here is derived from an EMBL/GenBank/DDBJ whole genome shotgun (WGS) entry which is preliminary data.</text>
</comment>
<organism evidence="1 2">
    <name type="scientific">Geotrichum galactomycetum</name>
    <dbReference type="NCBI Taxonomy" id="27317"/>
    <lineage>
        <taxon>Eukaryota</taxon>
        <taxon>Fungi</taxon>
        <taxon>Dikarya</taxon>
        <taxon>Ascomycota</taxon>
        <taxon>Saccharomycotina</taxon>
        <taxon>Dipodascomycetes</taxon>
        <taxon>Dipodascales</taxon>
        <taxon>Dipodascaceae</taxon>
        <taxon>Geotrichum</taxon>
    </lineage>
</organism>
<keyword evidence="2" id="KW-1185">Reference proteome</keyword>
<proteinExistence type="predicted"/>
<accession>A0ACB6V747</accession>